<evidence type="ECO:0000313" key="5">
    <source>
        <dbReference type="Proteomes" id="UP000310032"/>
    </source>
</evidence>
<evidence type="ECO:0000313" key="3">
    <source>
        <dbReference type="EMBL" id="TGY56357.1"/>
    </source>
</evidence>
<keyword evidence="2" id="KW-0540">Nuclease</keyword>
<keyword evidence="2" id="KW-0378">Hydrolase</keyword>
<dbReference type="Pfam" id="PF13091">
    <property type="entry name" value="PLDc_2"/>
    <property type="match status" value="1"/>
</dbReference>
<organism evidence="2 4">
    <name type="scientific">Parabacteroides distasonis</name>
    <dbReference type="NCBI Taxonomy" id="823"/>
    <lineage>
        <taxon>Bacteria</taxon>
        <taxon>Pseudomonadati</taxon>
        <taxon>Bacteroidota</taxon>
        <taxon>Bacteroidia</taxon>
        <taxon>Bacteroidales</taxon>
        <taxon>Tannerellaceae</taxon>
        <taxon>Parabacteroides</taxon>
    </lineage>
</organism>
<name>A0A3L7ZUH7_PARDI</name>
<dbReference type="GO" id="GO:0004519">
    <property type="term" value="F:endonuclease activity"/>
    <property type="evidence" value="ECO:0007669"/>
    <property type="project" value="UniProtKB-KW"/>
</dbReference>
<evidence type="ECO:0000313" key="2">
    <source>
        <dbReference type="EMBL" id="RLT73690.1"/>
    </source>
</evidence>
<dbReference type="OrthoDB" id="7056491at2"/>
<dbReference type="EMBL" id="SRYM01000036">
    <property type="protein sequence ID" value="TGY56357.1"/>
    <property type="molecule type" value="Genomic_DNA"/>
</dbReference>
<dbReference type="EMBL" id="RAYI01000014">
    <property type="protein sequence ID" value="RLT73690.1"/>
    <property type="molecule type" value="Genomic_DNA"/>
</dbReference>
<evidence type="ECO:0000259" key="1">
    <source>
        <dbReference type="Pfam" id="PF13091"/>
    </source>
</evidence>
<gene>
    <name evidence="2" type="ORF">D7V78_08695</name>
    <name evidence="3" type="ORF">E5342_12335</name>
</gene>
<reference evidence="2 4" key="1">
    <citation type="submission" date="2018-09" db="EMBL/GenBank/DDBJ databases">
        <title>Murine metabolic-syndrome-specific gut microbial biobank.</title>
        <authorList>
            <person name="Liu C."/>
        </authorList>
    </citation>
    <scope>NUCLEOTIDE SEQUENCE [LARGE SCALE GENOMIC DNA]</scope>
    <source>
        <strain evidence="2 4">8-P5</strain>
    </source>
</reference>
<accession>A0A3L7ZUH7</accession>
<proteinExistence type="predicted"/>
<comment type="caution">
    <text evidence="2">The sequence shown here is derived from an EMBL/GenBank/DDBJ whole genome shotgun (WGS) entry which is preliminary data.</text>
</comment>
<evidence type="ECO:0000313" key="4">
    <source>
        <dbReference type="Proteomes" id="UP000278164"/>
    </source>
</evidence>
<dbReference type="Gene3D" id="3.30.870.10">
    <property type="entry name" value="Endonuclease Chain A"/>
    <property type="match status" value="1"/>
</dbReference>
<reference evidence="3 5" key="2">
    <citation type="submission" date="2019-04" db="EMBL/GenBank/DDBJ databases">
        <title>Microbes associate with the intestines of laboratory mice.</title>
        <authorList>
            <person name="Navarre W."/>
            <person name="Wong E."/>
            <person name="Huang K."/>
            <person name="Tropini C."/>
            <person name="Ng K."/>
            <person name="Yu B."/>
        </authorList>
    </citation>
    <scope>NUCLEOTIDE SEQUENCE [LARGE SCALE GENOMIC DNA]</scope>
    <source>
        <strain evidence="3 5">NM39_I3</strain>
    </source>
</reference>
<feature type="domain" description="Phospholipase D-like" evidence="1">
    <location>
        <begin position="90"/>
        <end position="190"/>
    </location>
</feature>
<dbReference type="AlphaFoldDB" id="A0A3L7ZUH7"/>
<dbReference type="Proteomes" id="UP000310032">
    <property type="component" value="Unassembled WGS sequence"/>
</dbReference>
<protein>
    <submittedName>
        <fullName evidence="2">NgoFVII family restriction endonuclease</fullName>
    </submittedName>
</protein>
<dbReference type="CDD" id="cd09117">
    <property type="entry name" value="PLDc_Bfil_DEXD_like"/>
    <property type="match status" value="1"/>
</dbReference>
<dbReference type="SUPFAM" id="SSF56024">
    <property type="entry name" value="Phospholipase D/nuclease"/>
    <property type="match status" value="1"/>
</dbReference>
<sequence>MVFFLFFHQRYGEKLKIRGFYRNFAHKLHSGIIVANTMDTKIIGQGYNLDADTSVGKELIELFNSKRYDTFTCLVAFASYGGISALTPYIMREKERGVKIKVILGVDQKGTSKEALEEVLSWGVESKIFHTQSVNIFHPKIYLFENTDIFTLIIGSNNLTTMGLVKNIECALLIKDAKGAHSVHNDFYIYWKSILDGTESNLYTITQELIDLLFADKIIVTESERADRYDNGRDQITSASKKSITFNGAKLQRNPSGYSPKRRQVKAKRITQTANPTNPDQPIISVSNESLSVNGEEVLIAEIGGGPRWKQVNFPVEIFENFFGAERGNNSYNIELINIAQNGSLGDIEIRQAVSVKSHNYRFEIRCTETEGAYPGDSKRPIGLFVKLDNNKFLYQILLSNYPAYNNIRKFLYRESKVKRKDELRRYIVHIEAIHALYPELIV</sequence>
<dbReference type="Proteomes" id="UP000278164">
    <property type="component" value="Unassembled WGS sequence"/>
</dbReference>
<dbReference type="InterPro" id="IPR025202">
    <property type="entry name" value="PLD-like_dom"/>
</dbReference>
<keyword evidence="2" id="KW-0255">Endonuclease</keyword>